<comment type="caution">
    <text evidence="1">The sequence shown here is derived from an EMBL/GenBank/DDBJ whole genome shotgun (WGS) entry which is preliminary data.</text>
</comment>
<keyword evidence="2" id="KW-1185">Reference proteome</keyword>
<evidence type="ECO:0000313" key="1">
    <source>
        <dbReference type="EMBL" id="KAL2636142.1"/>
    </source>
</evidence>
<dbReference type="EMBL" id="JBHFFA010000003">
    <property type="protein sequence ID" value="KAL2636142.1"/>
    <property type="molecule type" value="Genomic_DNA"/>
</dbReference>
<proteinExistence type="predicted"/>
<evidence type="ECO:0000313" key="2">
    <source>
        <dbReference type="Proteomes" id="UP001605036"/>
    </source>
</evidence>
<accession>A0ABD1Z3J3</accession>
<dbReference type="PANTHER" id="PTHR33973">
    <property type="entry name" value="OS07G0153300 PROTEIN"/>
    <property type="match status" value="1"/>
</dbReference>
<name>A0ABD1Z3J3_9MARC</name>
<dbReference type="InterPro" id="IPR010775">
    <property type="entry name" value="DUF1365"/>
</dbReference>
<gene>
    <name evidence="1" type="ORF">R1flu_007621</name>
</gene>
<protein>
    <submittedName>
        <fullName evidence="1">Uncharacterized protein</fullName>
    </submittedName>
</protein>
<sequence length="238" mass="26385">MTARKNEGNSHCTKVRCGMRGGTLFVINSNTSDGESLKTAIAEVTNTPWGERVKFEFEPSKDKVAKLLPVSPLMDMAGSWLMYASPPGEKMTVTIGVEHPEFGKFFVASLGLKKVQSVANPESFFWLMPHKVAVWIYWHAMLLLWKGVGFVQHPKYVDGDAYRERAQLRDGEQLKASHASSSSCSLHSELSAMDEGNTLMKSNRDSPWSQHRKGNRTCTLDCACGLCIVMEDCSCTGN</sequence>
<reference evidence="1 2" key="1">
    <citation type="submission" date="2024-09" db="EMBL/GenBank/DDBJ databases">
        <title>Chromosome-scale assembly of Riccia fluitans.</title>
        <authorList>
            <person name="Paukszto L."/>
            <person name="Sawicki J."/>
            <person name="Karawczyk K."/>
            <person name="Piernik-Szablinska J."/>
            <person name="Szczecinska M."/>
            <person name="Mazdziarz M."/>
        </authorList>
    </citation>
    <scope>NUCLEOTIDE SEQUENCE [LARGE SCALE GENOMIC DNA]</scope>
    <source>
        <strain evidence="1">Rf_01</strain>
        <tissue evidence="1">Aerial parts of the thallus</tissue>
    </source>
</reference>
<organism evidence="1 2">
    <name type="scientific">Riccia fluitans</name>
    <dbReference type="NCBI Taxonomy" id="41844"/>
    <lineage>
        <taxon>Eukaryota</taxon>
        <taxon>Viridiplantae</taxon>
        <taxon>Streptophyta</taxon>
        <taxon>Embryophyta</taxon>
        <taxon>Marchantiophyta</taxon>
        <taxon>Marchantiopsida</taxon>
        <taxon>Marchantiidae</taxon>
        <taxon>Marchantiales</taxon>
        <taxon>Ricciaceae</taxon>
        <taxon>Riccia</taxon>
    </lineage>
</organism>
<dbReference type="AlphaFoldDB" id="A0ABD1Z3J3"/>
<dbReference type="Pfam" id="PF07103">
    <property type="entry name" value="DUF1365"/>
    <property type="match status" value="1"/>
</dbReference>
<dbReference type="Proteomes" id="UP001605036">
    <property type="component" value="Unassembled WGS sequence"/>
</dbReference>
<dbReference type="PANTHER" id="PTHR33973:SF4">
    <property type="entry name" value="OS07G0153300 PROTEIN"/>
    <property type="match status" value="1"/>
</dbReference>